<gene>
    <name evidence="8" type="ORF">GCK32_010368</name>
</gene>
<dbReference type="Gene3D" id="3.40.50.2300">
    <property type="match status" value="1"/>
</dbReference>
<proteinExistence type="predicted"/>
<dbReference type="Pfam" id="PF07714">
    <property type="entry name" value="PK_Tyr_Ser-Thr"/>
    <property type="match status" value="1"/>
</dbReference>
<comment type="catalytic activity">
    <reaction evidence="1">
        <text>GTP = 3',5'-cyclic GMP + diphosphate</text>
        <dbReference type="Rhea" id="RHEA:13665"/>
        <dbReference type="ChEBI" id="CHEBI:33019"/>
        <dbReference type="ChEBI" id="CHEBI:37565"/>
        <dbReference type="ChEBI" id="CHEBI:57746"/>
        <dbReference type="EC" id="4.6.1.2"/>
    </reaction>
</comment>
<feature type="transmembrane region" description="Helical" evidence="6">
    <location>
        <begin position="224"/>
        <end position="250"/>
    </location>
</feature>
<keyword evidence="3" id="KW-0547">Nucleotide-binding</keyword>
<evidence type="ECO:0000256" key="2">
    <source>
        <dbReference type="ARBA" id="ARBA00012202"/>
    </source>
</evidence>
<evidence type="ECO:0000313" key="8">
    <source>
        <dbReference type="EMBL" id="KAK5964289.1"/>
    </source>
</evidence>
<dbReference type="Gene3D" id="1.10.510.10">
    <property type="entry name" value="Transferase(Phosphotransferase) domain 1"/>
    <property type="match status" value="1"/>
</dbReference>
<comment type="caution">
    <text evidence="8">The sequence shown here is derived from an EMBL/GenBank/DDBJ whole genome shotgun (WGS) entry which is preliminary data.</text>
</comment>
<organism evidence="8 9">
    <name type="scientific">Trichostrongylus colubriformis</name>
    <name type="common">Black scour worm</name>
    <dbReference type="NCBI Taxonomy" id="6319"/>
    <lineage>
        <taxon>Eukaryota</taxon>
        <taxon>Metazoa</taxon>
        <taxon>Ecdysozoa</taxon>
        <taxon>Nematoda</taxon>
        <taxon>Chromadorea</taxon>
        <taxon>Rhabditida</taxon>
        <taxon>Rhabditina</taxon>
        <taxon>Rhabditomorpha</taxon>
        <taxon>Strongyloidea</taxon>
        <taxon>Trichostrongylidae</taxon>
        <taxon>Trichostrongylus</taxon>
    </lineage>
</organism>
<dbReference type="SUPFAM" id="SSF53822">
    <property type="entry name" value="Periplasmic binding protein-like I"/>
    <property type="match status" value="1"/>
</dbReference>
<dbReference type="GO" id="GO:0004383">
    <property type="term" value="F:guanylate cyclase activity"/>
    <property type="evidence" value="ECO:0007669"/>
    <property type="project" value="UniProtKB-EC"/>
</dbReference>
<dbReference type="GO" id="GO:0005886">
    <property type="term" value="C:plasma membrane"/>
    <property type="evidence" value="ECO:0007669"/>
    <property type="project" value="TreeGrafter"/>
</dbReference>
<reference evidence="8 9" key="1">
    <citation type="submission" date="2019-10" db="EMBL/GenBank/DDBJ databases">
        <title>Assembly and Annotation for the nematode Trichostrongylus colubriformis.</title>
        <authorList>
            <person name="Martin J."/>
        </authorList>
    </citation>
    <scope>NUCLEOTIDE SEQUENCE [LARGE SCALE GENOMIC DNA]</scope>
    <source>
        <strain evidence="8">G859</strain>
        <tissue evidence="8">Whole worm</tissue>
    </source>
</reference>
<evidence type="ECO:0000256" key="3">
    <source>
        <dbReference type="ARBA" id="ARBA00022741"/>
    </source>
</evidence>
<dbReference type="GO" id="GO:0004016">
    <property type="term" value="F:adenylate cyclase activity"/>
    <property type="evidence" value="ECO:0007669"/>
    <property type="project" value="TreeGrafter"/>
</dbReference>
<evidence type="ECO:0000256" key="4">
    <source>
        <dbReference type="ARBA" id="ARBA00023239"/>
    </source>
</evidence>
<dbReference type="Proteomes" id="UP001331761">
    <property type="component" value="Unassembled WGS sequence"/>
</dbReference>
<keyword evidence="6" id="KW-0812">Transmembrane</keyword>
<dbReference type="EMBL" id="WIXE01025990">
    <property type="protein sequence ID" value="KAK5964289.1"/>
    <property type="molecule type" value="Genomic_DNA"/>
</dbReference>
<dbReference type="PANTHER" id="PTHR11920:SF493">
    <property type="entry name" value="RECEPTOR-TYPE GUANYLATE CYCLASE GCY-22"/>
    <property type="match status" value="1"/>
</dbReference>
<dbReference type="PANTHER" id="PTHR11920">
    <property type="entry name" value="GUANYLYL CYCLASE"/>
    <property type="match status" value="1"/>
</dbReference>
<keyword evidence="6" id="KW-0472">Membrane</keyword>
<dbReference type="InterPro" id="IPR000719">
    <property type="entry name" value="Prot_kinase_dom"/>
</dbReference>
<dbReference type="AlphaFoldDB" id="A0AAN8I854"/>
<accession>A0AAN8I854</accession>
<evidence type="ECO:0000256" key="5">
    <source>
        <dbReference type="ARBA" id="ARBA00023293"/>
    </source>
</evidence>
<keyword evidence="6" id="KW-1133">Transmembrane helix</keyword>
<keyword evidence="9" id="KW-1185">Reference proteome</keyword>
<feature type="domain" description="Protein kinase" evidence="7">
    <location>
        <begin position="272"/>
        <end position="547"/>
    </location>
</feature>
<dbReference type="SUPFAM" id="SSF56112">
    <property type="entry name" value="Protein kinase-like (PK-like)"/>
    <property type="match status" value="1"/>
</dbReference>
<evidence type="ECO:0000259" key="7">
    <source>
        <dbReference type="PROSITE" id="PS50011"/>
    </source>
</evidence>
<name>A0AAN8I854_TRICO</name>
<dbReference type="EC" id="4.6.1.2" evidence="2"/>
<dbReference type="GO" id="GO:0004672">
    <property type="term" value="F:protein kinase activity"/>
    <property type="evidence" value="ECO:0007669"/>
    <property type="project" value="InterPro"/>
</dbReference>
<dbReference type="PROSITE" id="PS50011">
    <property type="entry name" value="PROTEIN_KINASE_DOM"/>
    <property type="match status" value="1"/>
</dbReference>
<dbReference type="GO" id="GO:0005524">
    <property type="term" value="F:ATP binding"/>
    <property type="evidence" value="ECO:0007669"/>
    <property type="project" value="InterPro"/>
</dbReference>
<sequence>MYDVLQQFTSYSFLQTPIYRSEVLAPSSKCGLEAEIWKDKATPGDGKDALALRAARKFFIIDAEPLNSTTKFIADVIAKMKEPPYNCNDCTNINPGISQVGEVADAMLMYALALNKSVAAGITNPTGSQISDLAVGVFEGFTGRVIINQNNTRDPIFYVWGLNSSDQQIPMMKIIGTVRAENVVIDSVQPDSVLWRSHGGTKPLNRPLCDYDGKGCPLTFAEQYLAITLASVAAGIVLIIIVAAAIAYVIRARRLEEERLNKLWQIPFLSLTKVSSKAGAASSRSLQSTLSTSTKLTIDSRKDTGRHFYFTIGNDSVVARKHQVRVQMKKSDCAILRKMRSDDRDTLCRFVGLCLDAPEMMSVWKYCSRGSLKDVIEKGSLQMDWFFKFSLIKDIIEGILYLHQTYGPHGWLSSGTCLVDERWQVKITYYGLDTIKALEVKEPKYLLWTAPEHIRDPMMPPTKEGDVYSFAIICSEIITKKSAWDLENQDYDMDELIYKIKRGGRSPIRPSLETEDEHNASLSLLVRDCWNEEIDERPTCSQVRTLIKGLNTNK</sequence>
<dbReference type="InterPro" id="IPR001245">
    <property type="entry name" value="Ser-Thr/Tyr_kinase_cat_dom"/>
</dbReference>
<dbReference type="InterPro" id="IPR028082">
    <property type="entry name" value="Peripla_BP_I"/>
</dbReference>
<evidence type="ECO:0000256" key="1">
    <source>
        <dbReference type="ARBA" id="ARBA00001436"/>
    </source>
</evidence>
<protein>
    <recommendedName>
        <fullName evidence="2">guanylate cyclase</fullName>
        <ecNumber evidence="2">4.6.1.2</ecNumber>
    </recommendedName>
</protein>
<keyword evidence="4" id="KW-0456">Lyase</keyword>
<evidence type="ECO:0000313" key="9">
    <source>
        <dbReference type="Proteomes" id="UP001331761"/>
    </source>
</evidence>
<dbReference type="InterPro" id="IPR011009">
    <property type="entry name" value="Kinase-like_dom_sf"/>
</dbReference>
<dbReference type="InterPro" id="IPR050401">
    <property type="entry name" value="Cyclic_nucleotide_synthase"/>
</dbReference>
<dbReference type="GO" id="GO:0007168">
    <property type="term" value="P:receptor guanylyl cyclase signaling pathway"/>
    <property type="evidence" value="ECO:0007669"/>
    <property type="project" value="TreeGrafter"/>
</dbReference>
<keyword evidence="5" id="KW-0141">cGMP biosynthesis</keyword>
<evidence type="ECO:0000256" key="6">
    <source>
        <dbReference type="SAM" id="Phobius"/>
    </source>
</evidence>
<dbReference type="GO" id="GO:0001653">
    <property type="term" value="F:peptide receptor activity"/>
    <property type="evidence" value="ECO:0007669"/>
    <property type="project" value="TreeGrafter"/>
</dbReference>